<dbReference type="InterPro" id="IPR000210">
    <property type="entry name" value="BTB/POZ_dom"/>
</dbReference>
<dbReference type="Pfam" id="PF00651">
    <property type="entry name" value="BTB"/>
    <property type="match status" value="1"/>
</dbReference>
<dbReference type="Proteomes" id="UP000001593">
    <property type="component" value="Unassembled WGS sequence"/>
</dbReference>
<dbReference type="OMA" id="TASICEH"/>
<sequence>MPSFSEPWGYSDLVLVVEEERFHVHRAILAMCSPVFRAMFQSKFKEASLEEIPLPGKKADRIYDFLCMLYPFPIQIAEHHDVSSLLELAREYQIPKLTARCEERLLQKQSSVDLILLAQEFNLTKLLDKCLVSLSRMQLHDLKEKADNVGMRHHMNHHTFLKTASICEHVPTGQPKFDDIDSSNLIVLLNNNIRWLKEQQARECRQLKDQHNREKATLLETVNELNECWGYNKLPIRGCACPSYTKSCDTCNTVLEKYVKTKCAELIEKLSADS</sequence>
<dbReference type="PROSITE" id="PS50097">
    <property type="entry name" value="BTB"/>
    <property type="match status" value="1"/>
</dbReference>
<keyword evidence="4" id="KW-1185">Reference proteome</keyword>
<dbReference type="Gene3D" id="3.30.710.10">
    <property type="entry name" value="Potassium Channel Kv1.1, Chain A"/>
    <property type="match status" value="1"/>
</dbReference>
<feature type="domain" description="BTB" evidence="2">
    <location>
        <begin position="11"/>
        <end position="78"/>
    </location>
</feature>
<proteinExistence type="predicted"/>
<dbReference type="SUPFAM" id="SSF54695">
    <property type="entry name" value="POZ domain"/>
    <property type="match status" value="1"/>
</dbReference>
<name>A7SJN5_NEMVE</name>
<dbReference type="PANTHER" id="PTHR22744">
    <property type="entry name" value="HELIX LOOP HELIX PROTEIN 21-RELATED"/>
    <property type="match status" value="1"/>
</dbReference>
<dbReference type="EMBL" id="DS469679">
    <property type="protein sequence ID" value="EDO36075.1"/>
    <property type="molecule type" value="Genomic_DNA"/>
</dbReference>
<dbReference type="InParanoid" id="A7SJN5"/>
<feature type="coiled-coil region" evidence="1">
    <location>
        <begin position="197"/>
        <end position="228"/>
    </location>
</feature>
<reference evidence="3 4" key="1">
    <citation type="journal article" date="2007" name="Science">
        <title>Sea anemone genome reveals ancestral eumetazoan gene repertoire and genomic organization.</title>
        <authorList>
            <person name="Putnam N.H."/>
            <person name="Srivastava M."/>
            <person name="Hellsten U."/>
            <person name="Dirks B."/>
            <person name="Chapman J."/>
            <person name="Salamov A."/>
            <person name="Terry A."/>
            <person name="Shapiro H."/>
            <person name="Lindquist E."/>
            <person name="Kapitonov V.V."/>
            <person name="Jurka J."/>
            <person name="Genikhovich G."/>
            <person name="Grigoriev I.V."/>
            <person name="Lucas S.M."/>
            <person name="Steele R.E."/>
            <person name="Finnerty J.R."/>
            <person name="Technau U."/>
            <person name="Martindale M.Q."/>
            <person name="Rokhsar D.S."/>
        </authorList>
    </citation>
    <scope>NUCLEOTIDE SEQUENCE [LARGE SCALE GENOMIC DNA]</scope>
    <source>
        <strain evidence="4">CH2 X CH6</strain>
    </source>
</reference>
<accession>A7SJN5</accession>
<evidence type="ECO:0000259" key="2">
    <source>
        <dbReference type="PROSITE" id="PS50097"/>
    </source>
</evidence>
<dbReference type="InterPro" id="IPR011333">
    <property type="entry name" value="SKP1/BTB/POZ_sf"/>
</dbReference>
<dbReference type="SMART" id="SM00225">
    <property type="entry name" value="BTB"/>
    <property type="match status" value="1"/>
</dbReference>
<evidence type="ECO:0000256" key="1">
    <source>
        <dbReference type="SAM" id="Coils"/>
    </source>
</evidence>
<dbReference type="HOGENOM" id="CLU_1016708_0_0_1"/>
<dbReference type="eggNOG" id="ENOG502SDZP">
    <property type="taxonomic scope" value="Eukaryota"/>
</dbReference>
<organism evidence="3 4">
    <name type="scientific">Nematostella vectensis</name>
    <name type="common">Starlet sea anemone</name>
    <dbReference type="NCBI Taxonomy" id="45351"/>
    <lineage>
        <taxon>Eukaryota</taxon>
        <taxon>Metazoa</taxon>
        <taxon>Cnidaria</taxon>
        <taxon>Anthozoa</taxon>
        <taxon>Hexacorallia</taxon>
        <taxon>Actiniaria</taxon>
        <taxon>Edwardsiidae</taxon>
        <taxon>Nematostella</taxon>
    </lineage>
</organism>
<keyword evidence="1" id="KW-0175">Coiled coil</keyword>
<evidence type="ECO:0000313" key="3">
    <source>
        <dbReference type="EMBL" id="EDO36075.1"/>
    </source>
</evidence>
<gene>
    <name evidence="3" type="ORF">NEMVEDRAFT_v1g213290</name>
</gene>
<protein>
    <recommendedName>
        <fullName evidence="2">BTB domain-containing protein</fullName>
    </recommendedName>
</protein>
<dbReference type="CDD" id="cd18186">
    <property type="entry name" value="BTB_POZ_ZBTB_KLHL-like"/>
    <property type="match status" value="1"/>
</dbReference>
<dbReference type="PhylomeDB" id="A7SJN5"/>
<dbReference type="AlphaFoldDB" id="A7SJN5"/>
<dbReference type="PANTHER" id="PTHR22744:SF17">
    <property type="entry name" value="BTB DOMAIN-CONTAINING PROTEIN"/>
    <property type="match status" value="1"/>
</dbReference>
<evidence type="ECO:0000313" key="4">
    <source>
        <dbReference type="Proteomes" id="UP000001593"/>
    </source>
</evidence>